<gene>
    <name evidence="2" type="ORF">SMALB_6222</name>
</gene>
<feature type="region of interest" description="Disordered" evidence="1">
    <location>
        <begin position="1"/>
        <end position="21"/>
    </location>
</feature>
<dbReference type="AlphaFoldDB" id="A0A7X5X964"/>
<evidence type="ECO:0000256" key="1">
    <source>
        <dbReference type="SAM" id="MobiDB-lite"/>
    </source>
</evidence>
<feature type="compositionally biased region" description="Low complexity" evidence="1">
    <location>
        <begin position="49"/>
        <end position="59"/>
    </location>
</feature>
<comment type="caution">
    <text evidence="2">The sequence shown here is derived from an EMBL/GenBank/DDBJ whole genome shotgun (WGS) entry which is preliminary data.</text>
</comment>
<feature type="region of interest" description="Disordered" evidence="1">
    <location>
        <begin position="44"/>
        <end position="71"/>
    </location>
</feature>
<dbReference type="EMBL" id="JAALLH010000001">
    <property type="protein sequence ID" value="NIY68140.1"/>
    <property type="molecule type" value="Genomic_DNA"/>
</dbReference>
<reference evidence="2 3" key="1">
    <citation type="submission" date="2020-02" db="EMBL/GenBank/DDBJ databases">
        <title>Streptomyces malaysiensis DSM14702 (JHCC583434, PFL_A843) Genome sequencing and assembly.</title>
        <authorList>
            <person name="Samborskyy M."/>
        </authorList>
    </citation>
    <scope>NUCLEOTIDE SEQUENCE [LARGE SCALE GENOMIC DNA]</scope>
    <source>
        <strain evidence="2 3">DSM 14702</strain>
    </source>
</reference>
<evidence type="ECO:0000313" key="3">
    <source>
        <dbReference type="Proteomes" id="UP000536624"/>
    </source>
</evidence>
<sequence length="71" mass="7326">MPSQASVGGRWPRSRSSSAVQMGVVVTSAVEEATEVMCRLGSQAPKCTASSAPAPADSSAVRRPIPRSSPR</sequence>
<proteinExistence type="predicted"/>
<evidence type="ECO:0000313" key="2">
    <source>
        <dbReference type="EMBL" id="NIY68140.1"/>
    </source>
</evidence>
<name>A0A7X5X964_STRMQ</name>
<accession>A0A7X5X964</accession>
<dbReference type="Proteomes" id="UP000536624">
    <property type="component" value="Unassembled WGS sequence"/>
</dbReference>
<organism evidence="2 3">
    <name type="scientific">Streptomyces malaysiensis</name>
    <dbReference type="NCBI Taxonomy" id="92644"/>
    <lineage>
        <taxon>Bacteria</taxon>
        <taxon>Bacillati</taxon>
        <taxon>Actinomycetota</taxon>
        <taxon>Actinomycetes</taxon>
        <taxon>Kitasatosporales</taxon>
        <taxon>Streptomycetaceae</taxon>
        <taxon>Streptomyces</taxon>
        <taxon>Streptomyces violaceusniger group</taxon>
    </lineage>
</organism>
<protein>
    <submittedName>
        <fullName evidence="2">Uncharacterized protein</fullName>
    </submittedName>
</protein>